<dbReference type="AlphaFoldDB" id="A0A9W6GZV0"/>
<protein>
    <recommendedName>
        <fullName evidence="5">EexN family lipoprotein</fullName>
    </recommendedName>
</protein>
<reference evidence="3" key="1">
    <citation type="journal article" date="2023" name="Int. J. Syst. Evol. Microbiol.">
        <title>Methylocystis iwaonis sp. nov., a type II methane-oxidizing bacterium from surface soil of a rice paddy field in Japan, and emended description of the genus Methylocystis (ex Whittenbury et al. 1970) Bowman et al. 1993.</title>
        <authorList>
            <person name="Kaise H."/>
            <person name="Sawadogo J.B."/>
            <person name="Alam M.S."/>
            <person name="Ueno C."/>
            <person name="Dianou D."/>
            <person name="Shinjo R."/>
            <person name="Asakawa S."/>
        </authorList>
    </citation>
    <scope>NUCLEOTIDE SEQUENCE</scope>
    <source>
        <strain evidence="3">LMG27198</strain>
    </source>
</reference>
<dbReference type="InterPro" id="IPR047937">
    <property type="entry name" value="Eex_IncN-like"/>
</dbReference>
<organism evidence="3 4">
    <name type="scientific">Methylocystis echinoides</name>
    <dbReference type="NCBI Taxonomy" id="29468"/>
    <lineage>
        <taxon>Bacteria</taxon>
        <taxon>Pseudomonadati</taxon>
        <taxon>Pseudomonadota</taxon>
        <taxon>Alphaproteobacteria</taxon>
        <taxon>Hyphomicrobiales</taxon>
        <taxon>Methylocystaceae</taxon>
        <taxon>Methylocystis</taxon>
    </lineage>
</organism>
<evidence type="ECO:0000313" key="3">
    <source>
        <dbReference type="EMBL" id="GLI96032.1"/>
    </source>
</evidence>
<evidence type="ECO:0000256" key="1">
    <source>
        <dbReference type="SAM" id="MobiDB-lite"/>
    </source>
</evidence>
<feature type="chain" id="PRO_5040872372" description="EexN family lipoprotein" evidence="2">
    <location>
        <begin position="19"/>
        <end position="95"/>
    </location>
</feature>
<gene>
    <name evidence="3" type="ORF">LMG27198_50240</name>
</gene>
<keyword evidence="2" id="KW-0732">Signal</keyword>
<accession>A0A9W6GZV0</accession>
<comment type="caution">
    <text evidence="3">The sequence shown here is derived from an EMBL/GenBank/DDBJ whole genome shotgun (WGS) entry which is preliminary data.</text>
</comment>
<proteinExistence type="predicted"/>
<dbReference type="RefSeq" id="WP_281807151.1">
    <property type="nucleotide sequence ID" value="NZ_BSEC01000007.1"/>
</dbReference>
<sequence>MKRSGLLFLSCLISAALAGCGDDQRSNAPSSPGVSRKQSPPAMTVSWFIEHRGELQATLKACRDNPAELAKASDCVNASAARDKITVQEMKDALK</sequence>
<evidence type="ECO:0008006" key="5">
    <source>
        <dbReference type="Google" id="ProtNLM"/>
    </source>
</evidence>
<dbReference type="EMBL" id="BSEC01000007">
    <property type="protein sequence ID" value="GLI96032.1"/>
    <property type="molecule type" value="Genomic_DNA"/>
</dbReference>
<feature type="compositionally biased region" description="Polar residues" evidence="1">
    <location>
        <begin position="26"/>
        <end position="38"/>
    </location>
</feature>
<feature type="signal peptide" evidence="2">
    <location>
        <begin position="1"/>
        <end position="18"/>
    </location>
</feature>
<name>A0A9W6GZV0_9HYPH</name>
<dbReference type="NCBIfam" id="NF033894">
    <property type="entry name" value="Eex_IncN"/>
    <property type="match status" value="1"/>
</dbReference>
<keyword evidence="4" id="KW-1185">Reference proteome</keyword>
<evidence type="ECO:0000256" key="2">
    <source>
        <dbReference type="SAM" id="SignalP"/>
    </source>
</evidence>
<dbReference type="Proteomes" id="UP001144323">
    <property type="component" value="Unassembled WGS sequence"/>
</dbReference>
<feature type="region of interest" description="Disordered" evidence="1">
    <location>
        <begin position="21"/>
        <end position="41"/>
    </location>
</feature>
<dbReference type="PROSITE" id="PS51257">
    <property type="entry name" value="PROKAR_LIPOPROTEIN"/>
    <property type="match status" value="1"/>
</dbReference>
<evidence type="ECO:0000313" key="4">
    <source>
        <dbReference type="Proteomes" id="UP001144323"/>
    </source>
</evidence>